<accession>A0A382AGR6</accession>
<protein>
    <submittedName>
        <fullName evidence="2">Uncharacterized protein</fullName>
    </submittedName>
</protein>
<gene>
    <name evidence="2" type="ORF">METZ01_LOCUS153423</name>
</gene>
<feature type="region of interest" description="Disordered" evidence="1">
    <location>
        <begin position="1"/>
        <end position="29"/>
    </location>
</feature>
<name>A0A382AGR6_9ZZZZ</name>
<dbReference type="EMBL" id="UINC01025282">
    <property type="protein sequence ID" value="SVB00569.1"/>
    <property type="molecule type" value="Genomic_DNA"/>
</dbReference>
<feature type="compositionally biased region" description="Basic and acidic residues" evidence="1">
    <location>
        <begin position="1"/>
        <end position="13"/>
    </location>
</feature>
<proteinExistence type="predicted"/>
<feature type="non-terminal residue" evidence="2">
    <location>
        <position position="29"/>
    </location>
</feature>
<organism evidence="2">
    <name type="scientific">marine metagenome</name>
    <dbReference type="NCBI Taxonomy" id="408172"/>
    <lineage>
        <taxon>unclassified sequences</taxon>
        <taxon>metagenomes</taxon>
        <taxon>ecological metagenomes</taxon>
    </lineage>
</organism>
<dbReference type="AlphaFoldDB" id="A0A382AGR6"/>
<sequence length="29" mass="3258">MTEEEKVVSKNELEQDGEVTLFEGKPFSG</sequence>
<evidence type="ECO:0000256" key="1">
    <source>
        <dbReference type="SAM" id="MobiDB-lite"/>
    </source>
</evidence>
<evidence type="ECO:0000313" key="2">
    <source>
        <dbReference type="EMBL" id="SVB00569.1"/>
    </source>
</evidence>
<reference evidence="2" key="1">
    <citation type="submission" date="2018-05" db="EMBL/GenBank/DDBJ databases">
        <authorList>
            <person name="Lanie J.A."/>
            <person name="Ng W.-L."/>
            <person name="Kazmierczak K.M."/>
            <person name="Andrzejewski T.M."/>
            <person name="Davidsen T.M."/>
            <person name="Wayne K.J."/>
            <person name="Tettelin H."/>
            <person name="Glass J.I."/>
            <person name="Rusch D."/>
            <person name="Podicherti R."/>
            <person name="Tsui H.-C.T."/>
            <person name="Winkler M.E."/>
        </authorList>
    </citation>
    <scope>NUCLEOTIDE SEQUENCE</scope>
</reference>